<evidence type="ECO:0000256" key="3">
    <source>
        <dbReference type="ARBA" id="ARBA00022448"/>
    </source>
</evidence>
<feature type="transmembrane region" description="Helical" evidence="7">
    <location>
        <begin position="331"/>
        <end position="349"/>
    </location>
</feature>
<keyword evidence="6 7" id="KW-0472">Membrane</keyword>
<protein>
    <recommendedName>
        <fullName evidence="7">Probable purine permease</fullName>
    </recommendedName>
</protein>
<feature type="transmembrane region" description="Helical" evidence="7">
    <location>
        <begin position="132"/>
        <end position="153"/>
    </location>
</feature>
<feature type="transmembrane region" description="Helical" evidence="7">
    <location>
        <begin position="355"/>
        <end position="379"/>
    </location>
</feature>
<dbReference type="GO" id="GO:0005345">
    <property type="term" value="F:purine nucleobase transmembrane transporter activity"/>
    <property type="evidence" value="ECO:0007669"/>
    <property type="project" value="UniProtKB-UniRule"/>
</dbReference>
<organism evidence="9 10">
    <name type="scientific">Cinchona calisaya</name>
    <dbReference type="NCBI Taxonomy" id="153742"/>
    <lineage>
        <taxon>Eukaryota</taxon>
        <taxon>Viridiplantae</taxon>
        <taxon>Streptophyta</taxon>
        <taxon>Embryophyta</taxon>
        <taxon>Tracheophyta</taxon>
        <taxon>Spermatophyta</taxon>
        <taxon>Magnoliopsida</taxon>
        <taxon>eudicotyledons</taxon>
        <taxon>Gunneridae</taxon>
        <taxon>Pentapetalae</taxon>
        <taxon>asterids</taxon>
        <taxon>lamiids</taxon>
        <taxon>Gentianales</taxon>
        <taxon>Rubiaceae</taxon>
        <taxon>Cinchonoideae</taxon>
        <taxon>Cinchoneae</taxon>
        <taxon>Cinchona</taxon>
    </lineage>
</organism>
<evidence type="ECO:0000313" key="9">
    <source>
        <dbReference type="EMBL" id="KAL3523216.1"/>
    </source>
</evidence>
<dbReference type="GO" id="GO:0015211">
    <property type="term" value="F:purine nucleoside transmembrane transporter activity"/>
    <property type="evidence" value="ECO:0007669"/>
    <property type="project" value="UniProtKB-UniRule"/>
</dbReference>
<reference evidence="9 10" key="1">
    <citation type="submission" date="2024-11" db="EMBL/GenBank/DDBJ databases">
        <title>A near-complete genome assembly of Cinchona calisaya.</title>
        <authorList>
            <person name="Lian D.C."/>
            <person name="Zhao X.W."/>
            <person name="Wei L."/>
        </authorList>
    </citation>
    <scope>NUCLEOTIDE SEQUENCE [LARGE SCALE GENOMIC DNA]</scope>
    <source>
        <tissue evidence="9">Nenye</tissue>
    </source>
</reference>
<feature type="transmembrane region" description="Helical" evidence="7">
    <location>
        <begin position="221"/>
        <end position="241"/>
    </location>
</feature>
<feature type="compositionally biased region" description="Low complexity" evidence="8">
    <location>
        <begin position="1"/>
        <end position="11"/>
    </location>
</feature>
<dbReference type="PANTHER" id="PTHR31376:SF3">
    <property type="entry name" value="PURINE PERMEASE 4-RELATED"/>
    <property type="match status" value="1"/>
</dbReference>
<dbReference type="GO" id="GO:0016020">
    <property type="term" value="C:membrane"/>
    <property type="evidence" value="ECO:0007669"/>
    <property type="project" value="UniProtKB-SubCell"/>
</dbReference>
<keyword evidence="5 7" id="KW-1133">Transmembrane helix</keyword>
<proteinExistence type="inferred from homology"/>
<dbReference type="InterPro" id="IPR037185">
    <property type="entry name" value="EmrE-like"/>
</dbReference>
<keyword evidence="3 7" id="KW-0813">Transport</keyword>
<dbReference type="EMBL" id="JBJUIK010000007">
    <property type="protein sequence ID" value="KAL3523216.1"/>
    <property type="molecule type" value="Genomic_DNA"/>
</dbReference>
<evidence type="ECO:0000256" key="6">
    <source>
        <dbReference type="ARBA" id="ARBA00023136"/>
    </source>
</evidence>
<feature type="transmembrane region" description="Helical" evidence="7">
    <location>
        <begin position="191"/>
        <end position="209"/>
    </location>
</feature>
<comment type="caution">
    <text evidence="9">The sequence shown here is derived from an EMBL/GenBank/DDBJ whole genome shotgun (WGS) entry which is preliminary data.</text>
</comment>
<dbReference type="Pfam" id="PF16913">
    <property type="entry name" value="PUNUT"/>
    <property type="match status" value="1"/>
</dbReference>
<comment type="similarity">
    <text evidence="2 7">Belongs to the purine permeases (TC 2.A.7.14) family.</text>
</comment>
<dbReference type="PANTHER" id="PTHR31376">
    <property type="entry name" value="OS09G0467300 PROTEIN-RELATED"/>
    <property type="match status" value="1"/>
</dbReference>
<dbReference type="InterPro" id="IPR030182">
    <property type="entry name" value="PUP_plant"/>
</dbReference>
<feature type="transmembrane region" description="Helical" evidence="7">
    <location>
        <begin position="262"/>
        <end position="279"/>
    </location>
</feature>
<accession>A0ABD2ZUT4</accession>
<dbReference type="AlphaFoldDB" id="A0ABD2ZUT4"/>
<evidence type="ECO:0000313" key="10">
    <source>
        <dbReference type="Proteomes" id="UP001630127"/>
    </source>
</evidence>
<evidence type="ECO:0000256" key="7">
    <source>
        <dbReference type="RuleBase" id="RU368015"/>
    </source>
</evidence>
<feature type="compositionally biased region" description="Pro residues" evidence="8">
    <location>
        <begin position="12"/>
        <end position="21"/>
    </location>
</feature>
<evidence type="ECO:0000256" key="1">
    <source>
        <dbReference type="ARBA" id="ARBA00004141"/>
    </source>
</evidence>
<evidence type="ECO:0000256" key="2">
    <source>
        <dbReference type="ARBA" id="ARBA00006213"/>
    </source>
</evidence>
<keyword evidence="10" id="KW-1185">Reference proteome</keyword>
<feature type="transmembrane region" description="Helical" evidence="7">
    <location>
        <begin position="159"/>
        <end position="184"/>
    </location>
</feature>
<gene>
    <name evidence="9" type="ORF">ACH5RR_016050</name>
</gene>
<keyword evidence="4 7" id="KW-0812">Transmembrane</keyword>
<name>A0ABD2ZUT4_9GENT</name>
<evidence type="ECO:0000256" key="4">
    <source>
        <dbReference type="ARBA" id="ARBA00022692"/>
    </source>
</evidence>
<feature type="transmembrane region" description="Helical" evidence="7">
    <location>
        <begin position="65"/>
        <end position="88"/>
    </location>
</feature>
<feature type="region of interest" description="Disordered" evidence="8">
    <location>
        <begin position="1"/>
        <end position="23"/>
    </location>
</feature>
<dbReference type="Proteomes" id="UP001630127">
    <property type="component" value="Unassembled WGS sequence"/>
</dbReference>
<comment type="subcellular location">
    <subcellularLocation>
        <location evidence="1 7">Membrane</location>
        <topology evidence="1 7">Multi-pass membrane protein</topology>
    </subcellularLocation>
</comment>
<dbReference type="SUPFAM" id="SSF103481">
    <property type="entry name" value="Multidrug resistance efflux transporter EmrE"/>
    <property type="match status" value="1"/>
</dbReference>
<feature type="transmembrane region" description="Helical" evidence="7">
    <location>
        <begin position="299"/>
        <end position="324"/>
    </location>
</feature>
<sequence>MAFSLSSQQPPQSTPPPPPQPQHITITSTPLNDHQQQDQIHAQISNKTTIVQITKNNNKKSYTQLLIINYICLFVGSVSSTLLSKFYFNHKGGSRWASTWVQAAGFPLLLFPIYLPYYLLKCTPRRPFSRFTPNLLLLSILIGFLLGINNLLFSWGNSYLPVSTSALLLSSQLAFTLILSVIIVKQKVTFSNLNCVILLTLSSVLLALGSKHDKPQNLSKGKYFIGFFSTVGAGLLFSLYLPLMEKIYRKVYCYSMVVEMQLIMQIAATVLATIGMAADGGFSEMKNESLKVFDLGTKAYWLTVSFNMVTWQLCFMGTAGMVFLTSSLTGGICMTALLSMNVLGGVLVYRDEFGGVKAVSTLLCVWGFSSYVYGMYIKIKEEKEKEKMMNNNDADDDDDHRQRFMEMAEIVTQGG</sequence>
<feature type="transmembrane region" description="Helical" evidence="7">
    <location>
        <begin position="100"/>
        <end position="120"/>
    </location>
</feature>
<evidence type="ECO:0000256" key="5">
    <source>
        <dbReference type="ARBA" id="ARBA00022989"/>
    </source>
</evidence>
<evidence type="ECO:0000256" key="8">
    <source>
        <dbReference type="SAM" id="MobiDB-lite"/>
    </source>
</evidence>